<dbReference type="STRING" id="1283841.A0A084Q8F6"/>
<dbReference type="OMA" id="YLNAMVI"/>
<reference evidence="2 3" key="1">
    <citation type="journal article" date="2014" name="BMC Genomics">
        <title>Comparative genome sequencing reveals chemotype-specific gene clusters in the toxigenic black mold Stachybotrys.</title>
        <authorList>
            <person name="Semeiks J."/>
            <person name="Borek D."/>
            <person name="Otwinowski Z."/>
            <person name="Grishin N.V."/>
        </authorList>
    </citation>
    <scope>NUCLEOTIDE SEQUENCE [LARGE SCALE GENOMIC DNA]</scope>
    <source>
        <strain evidence="2 3">IBT 40285</strain>
    </source>
</reference>
<dbReference type="EMBL" id="KL660941">
    <property type="protein sequence ID" value="KFA60241.1"/>
    <property type="molecule type" value="Genomic_DNA"/>
</dbReference>
<evidence type="ECO:0000313" key="2">
    <source>
        <dbReference type="EMBL" id="KFA60241.1"/>
    </source>
</evidence>
<keyword evidence="3" id="KW-1185">Reference proteome</keyword>
<organism evidence="2 3">
    <name type="scientific">Stachybotrys chlorohalonatus (strain IBT 40285)</name>
    <dbReference type="NCBI Taxonomy" id="1283841"/>
    <lineage>
        <taxon>Eukaryota</taxon>
        <taxon>Fungi</taxon>
        <taxon>Dikarya</taxon>
        <taxon>Ascomycota</taxon>
        <taxon>Pezizomycotina</taxon>
        <taxon>Sordariomycetes</taxon>
        <taxon>Hypocreomycetidae</taxon>
        <taxon>Hypocreales</taxon>
        <taxon>Stachybotryaceae</taxon>
        <taxon>Stachybotrys</taxon>
    </lineage>
</organism>
<name>A0A084Q8F6_STAC4</name>
<evidence type="ECO:0008006" key="4">
    <source>
        <dbReference type="Google" id="ProtNLM"/>
    </source>
</evidence>
<proteinExistence type="predicted"/>
<dbReference type="HOGENOM" id="CLU_023254_1_0_1"/>
<dbReference type="OrthoDB" id="4158087at2759"/>
<dbReference type="Proteomes" id="UP000028524">
    <property type="component" value="Unassembled WGS sequence"/>
</dbReference>
<evidence type="ECO:0000313" key="3">
    <source>
        <dbReference type="Proteomes" id="UP000028524"/>
    </source>
</evidence>
<dbReference type="PANTHER" id="PTHR37540">
    <property type="entry name" value="TRANSCRIPTION FACTOR (ACR-2), PUTATIVE-RELATED-RELATED"/>
    <property type="match status" value="1"/>
</dbReference>
<dbReference type="InParanoid" id="A0A084Q8F6"/>
<evidence type="ECO:0000256" key="1">
    <source>
        <dbReference type="SAM" id="MobiDB-lite"/>
    </source>
</evidence>
<protein>
    <recommendedName>
        <fullName evidence="4">Transcription factor domain-containing protein</fullName>
    </recommendedName>
</protein>
<dbReference type="PANTHER" id="PTHR37540:SF5">
    <property type="entry name" value="TRANSCRIPTION FACTOR DOMAIN-CONTAINING PROTEIN"/>
    <property type="match status" value="1"/>
</dbReference>
<accession>A0A084Q8F6</accession>
<feature type="compositionally biased region" description="Polar residues" evidence="1">
    <location>
        <begin position="63"/>
        <end position="75"/>
    </location>
</feature>
<gene>
    <name evidence="2" type="ORF">S40285_08073</name>
</gene>
<feature type="region of interest" description="Disordered" evidence="1">
    <location>
        <begin position="33"/>
        <end position="75"/>
    </location>
</feature>
<dbReference type="AlphaFoldDB" id="A0A084Q8F6"/>
<sequence>MAHKEFAFVMEDGAGMPQGAARSVIRSHCMRDVNRRTDSRRAKQMRRRRDRPEEAIEQPPPTAQNSISSMRPTSTARHARSLDVKAIAAATACSHVFIPYAPFTDMDLLPGHEEICRLPRSRELVHKYGQIKSLMYPIDHCVGFKLVEPGVCQWFIEDVAFINALLFTSCAIQDFAQQKPLGGESCYYLQQTLHHLGKTLFLRHEKLYGGTLYIVLTLCIMASIWSDDDALSVHIAGLKHMIELGGGADGGYLSPKFCFKLARLDLSAYMSSGEPPRIFDKAVAYNSHYGLSLILSQRKPPGFVELLKDDRLLVVFLDFRYFAAQINQGLDSRAPLTGTVAKESFISIQSRLLQLGGQLTNPLDELLRLGLIAFSSNTLRIPGRPISSSYLARVFRNALEAADLKRSGQVELPLWLLLVGAISVFHADDAWLRNLWKETVRHDLSWNDARGQVLEVMWIKGLHDELGKDAFASLAGAAHRQPKPS</sequence>